<dbReference type="InterPro" id="IPR038763">
    <property type="entry name" value="DHH_sf"/>
</dbReference>
<sequence length="395" mass="45994">MIHLYTHNDLDGLGCGILAKIAFSEKVEVHYNSVARINSQVERFFESTKQNQINENTIWITDLSVNEANSKRMEQFVQEGGKAQFIDHHKTALHLNEYSWAKVTVEYDDGRLTSATSLFYDFLLENHWLTPKNSINEFVELIRLYDTWEWEKNDEIKAKQLNDLFSLLSLDDFEGKMIERLKSEDGFAFNEFEQQLLKMEEEKINRYIRKKNRELVQTFIDDHCVGIVHAEMYHSELGNELGKENSHLDYIVILNMGGKKVSFRTIHDHVDVSEVAGKFGGGGHVKASGCTMNETAYKLFVHEVFPLDPSRLDAPKNQHNLKNKPEGSLYENNNREKWLIKEHNQQWIVESGSKTLPLTFNSFTEAEHFVKRQYNAALSRDDQYIEYMKNIKNKG</sequence>
<dbReference type="SUPFAM" id="SSF64182">
    <property type="entry name" value="DHH phosphoesterases"/>
    <property type="match status" value="1"/>
</dbReference>
<dbReference type="Proteomes" id="UP001357223">
    <property type="component" value="Chromosome"/>
</dbReference>
<proteinExistence type="predicted"/>
<evidence type="ECO:0000313" key="2">
    <source>
        <dbReference type="EMBL" id="WVX83314.1"/>
    </source>
</evidence>
<evidence type="ECO:0000313" key="3">
    <source>
        <dbReference type="Proteomes" id="UP001357223"/>
    </source>
</evidence>
<reference evidence="2 3" key="1">
    <citation type="submission" date="2023-10" db="EMBL/GenBank/DDBJ databases">
        <title>Niallia locisalis sp.nov. isolated from a salt pond sample.</title>
        <authorList>
            <person name="Li X.-J."/>
            <person name="Dong L."/>
        </authorList>
    </citation>
    <scope>NUCLEOTIDE SEQUENCE [LARGE SCALE GENOMIC DNA]</scope>
    <source>
        <strain evidence="2 3">DSM 29761</strain>
    </source>
</reference>
<keyword evidence="3" id="KW-1185">Reference proteome</keyword>
<dbReference type="InterPro" id="IPR058608">
    <property type="entry name" value="NrnB_C"/>
</dbReference>
<dbReference type="RefSeq" id="WP_338452199.1">
    <property type="nucleotide sequence ID" value="NZ_CP137640.1"/>
</dbReference>
<dbReference type="PANTHER" id="PTHR42146:SF1">
    <property type="entry name" value="OLIGORIBONUCLEASE NRNB"/>
    <property type="match status" value="1"/>
</dbReference>
<dbReference type="EMBL" id="CP137640">
    <property type="protein sequence ID" value="WVX83314.1"/>
    <property type="molecule type" value="Genomic_DNA"/>
</dbReference>
<name>A0ABZ2CQC7_9BACI</name>
<dbReference type="Gene3D" id="3.10.310.30">
    <property type="match status" value="1"/>
</dbReference>
<feature type="domain" description="Oligoribonuclease NrnB C-terminal" evidence="1">
    <location>
        <begin position="327"/>
        <end position="390"/>
    </location>
</feature>
<accession>A0ABZ2CQC7</accession>
<gene>
    <name evidence="2" type="ORF">R4Z09_10110</name>
</gene>
<dbReference type="Pfam" id="PF26386">
    <property type="entry name" value="NrnB_C"/>
    <property type="match status" value="1"/>
</dbReference>
<evidence type="ECO:0000259" key="1">
    <source>
        <dbReference type="Pfam" id="PF26386"/>
    </source>
</evidence>
<dbReference type="PANTHER" id="PTHR42146">
    <property type="entry name" value="3',5'-CYCLIC-NUCLEOTIDE PHOSPHODIESTERASE"/>
    <property type="match status" value="1"/>
</dbReference>
<protein>
    <submittedName>
        <fullName evidence="2">DHHA1 domain-containing protein</fullName>
    </submittedName>
</protein>
<organism evidence="2 3">
    <name type="scientific">Niallia oryzisoli</name>
    <dbReference type="NCBI Taxonomy" id="1737571"/>
    <lineage>
        <taxon>Bacteria</taxon>
        <taxon>Bacillati</taxon>
        <taxon>Bacillota</taxon>
        <taxon>Bacilli</taxon>
        <taxon>Bacillales</taxon>
        <taxon>Bacillaceae</taxon>
        <taxon>Niallia</taxon>
    </lineage>
</organism>
<dbReference type="InterPro" id="IPR052968">
    <property type="entry name" value="Nucleotide_metab_enz"/>
</dbReference>